<dbReference type="AlphaFoldDB" id="A0A7W7ZXQ8"/>
<dbReference type="Gene3D" id="1.25.40.10">
    <property type="entry name" value="Tetratricopeptide repeat domain"/>
    <property type="match status" value="1"/>
</dbReference>
<dbReference type="InterPro" id="IPR011990">
    <property type="entry name" value="TPR-like_helical_dom_sf"/>
</dbReference>
<sequence>MLLFGRTEEVRKLTRTWQQRRLTILHSDAGAGKTSLLRAGVVPALKAGNAHVLPIGLTAPTRVWPVAALPDHNRYVLALLSSWHAANAHTHVPGLSIDDFLQRREEVDRQGRPAPTLAAIDQVELFLRPAGDNEHERCAFLSELLATAAKRPRLRLLLSVRTDYLDELLRVVKGFADLQYEEFALSPFTPEAAAEVVRRSIESSGYRPAPSRTRELLDELRTIRDAMGRPHRPVSTVDPMLLQVTGTRLWSRPPGQDHPIARMEDEVDAALTDYCSATLASIAADFELLPAAFHAWLHQTVVSGVARKLGSSERITAAVVRSLEDRHLIRAPQKYGLRMYILRHPRLMAPLRRLDPGLWPRPALGTADRLRAAMEAAFDGEPERARSLARKAAEACSPDELRAGAAIESLLGSIAYEQHRLNEAADHYLRACELYEALRDNTAVGWLLAAAGRVALDQGRQRQATGMLRAAVERVPHDVTLQTSLGQNFWMAGEPQAALAVLNNVINREGNVPEARRTRGEMLADLGDAESALRDIGQASSRWPQPSARAARALALATLSRTEEADRELAGAVADAGDSGPVYLRAARVRMISGDSSDAARYAELAILAIHPPLPPHQHGTARRLSEEP</sequence>
<evidence type="ECO:0000313" key="3">
    <source>
        <dbReference type="Proteomes" id="UP000568380"/>
    </source>
</evidence>
<dbReference type="Proteomes" id="UP000568380">
    <property type="component" value="Unassembled WGS sequence"/>
</dbReference>
<proteinExistence type="predicted"/>
<dbReference type="InterPro" id="IPR027417">
    <property type="entry name" value="P-loop_NTPase"/>
</dbReference>
<dbReference type="EMBL" id="JACHIN010000001">
    <property type="protein sequence ID" value="MBB5075780.1"/>
    <property type="molecule type" value="Genomic_DNA"/>
</dbReference>
<keyword evidence="3" id="KW-1185">Reference proteome</keyword>
<organism evidence="2 3">
    <name type="scientific">Nonomuraea endophytica</name>
    <dbReference type="NCBI Taxonomy" id="714136"/>
    <lineage>
        <taxon>Bacteria</taxon>
        <taxon>Bacillati</taxon>
        <taxon>Actinomycetota</taxon>
        <taxon>Actinomycetes</taxon>
        <taxon>Streptosporangiales</taxon>
        <taxon>Streptosporangiaceae</taxon>
        <taxon>Nonomuraea</taxon>
    </lineage>
</organism>
<protein>
    <submittedName>
        <fullName evidence="2">Tetratricopeptide (TPR) repeat protein</fullName>
    </submittedName>
</protein>
<reference evidence="2 3" key="1">
    <citation type="submission" date="2020-08" db="EMBL/GenBank/DDBJ databases">
        <title>Genomic Encyclopedia of Type Strains, Phase IV (KMG-IV): sequencing the most valuable type-strain genomes for metagenomic binning, comparative biology and taxonomic classification.</title>
        <authorList>
            <person name="Goeker M."/>
        </authorList>
    </citation>
    <scope>NUCLEOTIDE SEQUENCE [LARGE SCALE GENOMIC DNA]</scope>
    <source>
        <strain evidence="2 3">DSM 45385</strain>
    </source>
</reference>
<name>A0A7W7ZXQ8_9ACTN</name>
<accession>A0A7W7ZXQ8</accession>
<comment type="caution">
    <text evidence="2">The sequence shown here is derived from an EMBL/GenBank/DDBJ whole genome shotgun (WGS) entry which is preliminary data.</text>
</comment>
<evidence type="ECO:0000259" key="1">
    <source>
        <dbReference type="Pfam" id="PF20703"/>
    </source>
</evidence>
<dbReference type="InterPro" id="IPR019734">
    <property type="entry name" value="TPR_rpt"/>
</dbReference>
<dbReference type="InterPro" id="IPR049052">
    <property type="entry name" value="nSTAND1"/>
</dbReference>
<evidence type="ECO:0000313" key="2">
    <source>
        <dbReference type="EMBL" id="MBB5075780.1"/>
    </source>
</evidence>
<dbReference type="SUPFAM" id="SSF52540">
    <property type="entry name" value="P-loop containing nucleoside triphosphate hydrolases"/>
    <property type="match status" value="1"/>
</dbReference>
<dbReference type="SMART" id="SM00028">
    <property type="entry name" value="TPR"/>
    <property type="match status" value="4"/>
</dbReference>
<feature type="domain" description="Novel STAND NTPase 1" evidence="1">
    <location>
        <begin position="3"/>
        <end position="226"/>
    </location>
</feature>
<dbReference type="Pfam" id="PF20703">
    <property type="entry name" value="nSTAND1"/>
    <property type="match status" value="1"/>
</dbReference>
<gene>
    <name evidence="2" type="ORF">HNR40_001226</name>
</gene>
<dbReference type="SUPFAM" id="SSF48452">
    <property type="entry name" value="TPR-like"/>
    <property type="match status" value="2"/>
</dbReference>